<feature type="transmembrane region" description="Helical" evidence="1">
    <location>
        <begin position="281"/>
        <end position="298"/>
    </location>
</feature>
<keyword evidence="1" id="KW-1133">Transmembrane helix</keyword>
<sequence>MDIMNDATRSGGTGRDLRLDLFRGMANWAIFLDHVPNNVVAWLTMRNYGFSDAAELFVFVSGFTVAFVYSKTLRAKGPLAAAAGILGRVWQIYVAYVLLFVFYVVAVGYVAQRYGHAHLLDEYNIRSLIADPVEFLKHGLLLEYRPLNLDVLPLYIVLMAPFPLVLWSLTKAPGVTLAGSVILYAVARSFGWNLPGYPSGYWYFNPFAWQLLFVIGAWCAVVDRGTLDRTLRSGIVLPLALVVVVLSAIVMLAPLTGNGWLLPAKLHLLFPMNDKTNLAPYRIAHFLALAIIVARIVPENAPALAWPVWRPLIVSGQHSLEVFCAGTFFAAVAYFALDLVDGSVRSQFVVSAAGICAMVAVAYFRKWSKENKARPAIAR</sequence>
<organism evidence="2 3">
    <name type="scientific">Rhodopseudomonas palustris</name>
    <dbReference type="NCBI Taxonomy" id="1076"/>
    <lineage>
        <taxon>Bacteria</taxon>
        <taxon>Pseudomonadati</taxon>
        <taxon>Pseudomonadota</taxon>
        <taxon>Alphaproteobacteria</taxon>
        <taxon>Hyphomicrobiales</taxon>
        <taxon>Nitrobacteraceae</taxon>
        <taxon>Rhodopseudomonas</taxon>
    </lineage>
</organism>
<gene>
    <name evidence="2" type="ORF">HZA66_19005</name>
</gene>
<evidence type="ECO:0000313" key="2">
    <source>
        <dbReference type="EMBL" id="MBI5131532.1"/>
    </source>
</evidence>
<name>A0A933S0G6_RHOPL</name>
<evidence type="ECO:0000256" key="1">
    <source>
        <dbReference type="SAM" id="Phobius"/>
    </source>
</evidence>
<feature type="transmembrane region" description="Helical" evidence="1">
    <location>
        <begin position="90"/>
        <end position="111"/>
    </location>
</feature>
<dbReference type="EMBL" id="JACRJB010000053">
    <property type="protein sequence ID" value="MBI5131532.1"/>
    <property type="molecule type" value="Genomic_DNA"/>
</dbReference>
<dbReference type="AlphaFoldDB" id="A0A933S0G6"/>
<keyword evidence="1" id="KW-0472">Membrane</keyword>
<evidence type="ECO:0000313" key="3">
    <source>
        <dbReference type="Proteomes" id="UP000782519"/>
    </source>
</evidence>
<dbReference type="PANTHER" id="PTHR38592">
    <property type="entry name" value="BLL4819 PROTEIN"/>
    <property type="match status" value="1"/>
</dbReference>
<feature type="transmembrane region" description="Helical" evidence="1">
    <location>
        <begin position="234"/>
        <end position="261"/>
    </location>
</feature>
<dbReference type="PIRSF" id="PIRSF028704">
    <property type="entry name" value="UPC028704"/>
    <property type="match status" value="1"/>
</dbReference>
<comment type="caution">
    <text evidence="2">The sequence shown here is derived from an EMBL/GenBank/DDBJ whole genome shotgun (WGS) entry which is preliminary data.</text>
</comment>
<dbReference type="Proteomes" id="UP000782519">
    <property type="component" value="Unassembled WGS sequence"/>
</dbReference>
<accession>A0A933S0G6</accession>
<dbReference type="InterPro" id="IPR014550">
    <property type="entry name" value="UCP028704_OpgC"/>
</dbReference>
<feature type="transmembrane region" description="Helical" evidence="1">
    <location>
        <begin position="48"/>
        <end position="69"/>
    </location>
</feature>
<protein>
    <submittedName>
        <fullName evidence="2">OpgC domain-containing protein</fullName>
    </submittedName>
</protein>
<dbReference type="Pfam" id="PF10129">
    <property type="entry name" value="OpgC_C"/>
    <property type="match status" value="1"/>
</dbReference>
<feature type="transmembrane region" description="Helical" evidence="1">
    <location>
        <begin position="151"/>
        <end position="169"/>
    </location>
</feature>
<feature type="transmembrane region" description="Helical" evidence="1">
    <location>
        <begin position="200"/>
        <end position="222"/>
    </location>
</feature>
<dbReference type="PANTHER" id="PTHR38592:SF3">
    <property type="entry name" value="BLL4819 PROTEIN"/>
    <property type="match status" value="1"/>
</dbReference>
<feature type="transmembrane region" description="Helical" evidence="1">
    <location>
        <begin position="319"/>
        <end position="337"/>
    </location>
</feature>
<reference evidence="2" key="1">
    <citation type="submission" date="2020-07" db="EMBL/GenBank/DDBJ databases">
        <title>Huge and variable diversity of episymbiotic CPR bacteria and DPANN archaea in groundwater ecosystems.</title>
        <authorList>
            <person name="He C.Y."/>
            <person name="Keren R."/>
            <person name="Whittaker M."/>
            <person name="Farag I.F."/>
            <person name="Doudna J."/>
            <person name="Cate J.H.D."/>
            <person name="Banfield J.F."/>
        </authorList>
    </citation>
    <scope>NUCLEOTIDE SEQUENCE</scope>
    <source>
        <strain evidence="2">NC_groundwater_1818_Pr3_B-0.1um_66_35</strain>
    </source>
</reference>
<keyword evidence="1" id="KW-0812">Transmembrane</keyword>
<proteinExistence type="predicted"/>
<feature type="transmembrane region" description="Helical" evidence="1">
    <location>
        <begin position="343"/>
        <end position="364"/>
    </location>
</feature>